<dbReference type="PANTHER" id="PTHR45655">
    <property type="entry name" value="GUANYLATE CYCLASE SOLUBLE SUBUNIT BETA-2"/>
    <property type="match status" value="1"/>
</dbReference>
<evidence type="ECO:0000256" key="2">
    <source>
        <dbReference type="ARBA" id="ARBA00022741"/>
    </source>
</evidence>
<proteinExistence type="inferred from homology"/>
<evidence type="ECO:0000256" key="4">
    <source>
        <dbReference type="RuleBase" id="RU000405"/>
    </source>
</evidence>
<organism evidence="6 7">
    <name type="scientific">Ranitomeya imitator</name>
    <name type="common">mimic poison frog</name>
    <dbReference type="NCBI Taxonomy" id="111125"/>
    <lineage>
        <taxon>Eukaryota</taxon>
        <taxon>Metazoa</taxon>
        <taxon>Chordata</taxon>
        <taxon>Craniata</taxon>
        <taxon>Vertebrata</taxon>
        <taxon>Euteleostomi</taxon>
        <taxon>Amphibia</taxon>
        <taxon>Batrachia</taxon>
        <taxon>Anura</taxon>
        <taxon>Neobatrachia</taxon>
        <taxon>Hyloidea</taxon>
        <taxon>Dendrobatidae</taxon>
        <taxon>Dendrobatinae</taxon>
        <taxon>Ranitomeya</taxon>
    </lineage>
</organism>
<dbReference type="Gene3D" id="3.30.70.1230">
    <property type="entry name" value="Nucleotide cyclase"/>
    <property type="match status" value="1"/>
</dbReference>
<dbReference type="SMART" id="SM00044">
    <property type="entry name" value="CYCc"/>
    <property type="match status" value="1"/>
</dbReference>
<comment type="similarity">
    <text evidence="4">Belongs to the adenylyl cyclase class-4/guanylyl cyclase family.</text>
</comment>
<name>A0ABN9MIP4_9NEOB</name>
<dbReference type="Pfam" id="PF00211">
    <property type="entry name" value="Guanylate_cyc"/>
    <property type="match status" value="1"/>
</dbReference>
<evidence type="ECO:0000313" key="7">
    <source>
        <dbReference type="Proteomes" id="UP001176940"/>
    </source>
</evidence>
<dbReference type="InterPro" id="IPR018297">
    <property type="entry name" value="A/G_cyclase_CS"/>
</dbReference>
<evidence type="ECO:0000313" key="6">
    <source>
        <dbReference type="EMBL" id="CAJ0966645.1"/>
    </source>
</evidence>
<dbReference type="SUPFAM" id="SSF55073">
    <property type="entry name" value="Nucleotide cyclase"/>
    <property type="match status" value="1"/>
</dbReference>
<evidence type="ECO:0000256" key="3">
    <source>
        <dbReference type="ARBA" id="ARBA00023239"/>
    </source>
</evidence>
<dbReference type="PROSITE" id="PS00452">
    <property type="entry name" value="GUANYLATE_CYCLASE_1"/>
    <property type="match status" value="1"/>
</dbReference>
<keyword evidence="3 4" id="KW-0456">Lyase</keyword>
<evidence type="ECO:0000256" key="1">
    <source>
        <dbReference type="ARBA" id="ARBA00001436"/>
    </source>
</evidence>
<sequence length="208" mass="23486">MDKDLKHTAKATQELKIKTCNILKWPSHSPDLNYFKQAFYTFKITLKAVETIGDAYCVAGGLHKDSETHAFQVALMALKMMELSDKVMSPHGEPIKMRIGLHSGSVFAGVVGVRMPRYCLFGNNVTLANKFESCSIPRNINVSPTTYSLLKDFRGFRFIPRSREDLPPNFPAEIPGICYFLEASNQEMLTKTWSQIKPVEDSLFSKTK</sequence>
<feature type="domain" description="Guanylate cyclase" evidence="5">
    <location>
        <begin position="49"/>
        <end position="132"/>
    </location>
</feature>
<dbReference type="InterPro" id="IPR001054">
    <property type="entry name" value="A/G_cyclase"/>
</dbReference>
<dbReference type="Proteomes" id="UP001176940">
    <property type="component" value="Unassembled WGS sequence"/>
</dbReference>
<dbReference type="CDD" id="cd07302">
    <property type="entry name" value="CHD"/>
    <property type="match status" value="1"/>
</dbReference>
<protein>
    <recommendedName>
        <fullName evidence="5">Guanylate cyclase domain-containing protein</fullName>
    </recommendedName>
</protein>
<dbReference type="EMBL" id="CAUEEQ010076085">
    <property type="protein sequence ID" value="CAJ0966645.1"/>
    <property type="molecule type" value="Genomic_DNA"/>
</dbReference>
<comment type="caution">
    <text evidence="6">The sequence shown here is derived from an EMBL/GenBank/DDBJ whole genome shotgun (WGS) entry which is preliminary data.</text>
</comment>
<keyword evidence="7" id="KW-1185">Reference proteome</keyword>
<accession>A0ABN9MIP4</accession>
<dbReference type="InterPro" id="IPR029787">
    <property type="entry name" value="Nucleotide_cyclase"/>
</dbReference>
<reference evidence="6" key="1">
    <citation type="submission" date="2023-07" db="EMBL/GenBank/DDBJ databases">
        <authorList>
            <person name="Stuckert A."/>
        </authorList>
    </citation>
    <scope>NUCLEOTIDE SEQUENCE</scope>
</reference>
<keyword evidence="2" id="KW-0547">Nucleotide-binding</keyword>
<gene>
    <name evidence="6" type="ORF">RIMI_LOCUS21522029</name>
</gene>
<dbReference type="PROSITE" id="PS50125">
    <property type="entry name" value="GUANYLATE_CYCLASE_2"/>
    <property type="match status" value="1"/>
</dbReference>
<dbReference type="PANTHER" id="PTHR45655:SF4">
    <property type="entry name" value="GUANYLATE CYCLASE SOLUBLE SUBUNIT ALPHA-1"/>
    <property type="match status" value="1"/>
</dbReference>
<evidence type="ECO:0000259" key="5">
    <source>
        <dbReference type="PROSITE" id="PS50125"/>
    </source>
</evidence>
<comment type="catalytic activity">
    <reaction evidence="1">
        <text>GTP = 3',5'-cyclic GMP + diphosphate</text>
        <dbReference type="Rhea" id="RHEA:13665"/>
        <dbReference type="ChEBI" id="CHEBI:33019"/>
        <dbReference type="ChEBI" id="CHEBI:37565"/>
        <dbReference type="ChEBI" id="CHEBI:57746"/>
        <dbReference type="EC" id="4.6.1.2"/>
    </reaction>
</comment>